<dbReference type="RefSeq" id="XP_018270126.1">
    <property type="nucleotide sequence ID" value="XM_018417426.1"/>
</dbReference>
<dbReference type="InterPro" id="IPR007590">
    <property type="entry name" value="Saf4/Yju2"/>
</dbReference>
<name>A0A0N8Q042_RHOGW</name>
<evidence type="ECO:0000256" key="1">
    <source>
        <dbReference type="ARBA" id="ARBA00005595"/>
    </source>
</evidence>
<dbReference type="PANTHER" id="PTHR12111">
    <property type="entry name" value="SPLICING FACTOR YJU2"/>
    <property type="match status" value="1"/>
</dbReference>
<comment type="similarity">
    <text evidence="1">Belongs to the CWC16 family.</text>
</comment>
<dbReference type="GO" id="GO:0071014">
    <property type="term" value="C:post-mRNA release spliceosomal complex"/>
    <property type="evidence" value="ECO:0007669"/>
    <property type="project" value="TreeGrafter"/>
</dbReference>
<dbReference type="Pfam" id="PF04502">
    <property type="entry name" value="Saf4_Yju2"/>
    <property type="match status" value="1"/>
</dbReference>
<keyword evidence="4" id="KW-1185">Reference proteome</keyword>
<sequence length="257" mass="27784">MASTHSASGNAHKADQGILVVRFELPYNIWCGTCNAHIGQGVRYNAEKSKVGMYHSTPILAFRFKCHLCQGRIEIRTDPQNTRYVVTEGAKQKNEEWDPEENGHLVIDNAASTSTAPPDPFASLEKTVTQRAAALTAAERLHALEEHNSARWSDPFAASRALRASFRDKKARIVRSEKKAEDVRERFGLADERVHSTSSPALKALHSRLSLATALKRDPFGGAAAAASSSPARSDGAAGRSGAGAAGLEGVKVRRRS</sequence>
<evidence type="ECO:0000256" key="2">
    <source>
        <dbReference type="SAM" id="MobiDB-lite"/>
    </source>
</evidence>
<dbReference type="GeneID" id="28977874"/>
<evidence type="ECO:0008006" key="5">
    <source>
        <dbReference type="Google" id="ProtNLM"/>
    </source>
</evidence>
<dbReference type="GO" id="GO:0005684">
    <property type="term" value="C:U2-type spliceosomal complex"/>
    <property type="evidence" value="ECO:0007669"/>
    <property type="project" value="TreeGrafter"/>
</dbReference>
<protein>
    <recommendedName>
        <fullName evidence="5">Coiled-coil domain-containing protein 130</fullName>
    </recommendedName>
</protein>
<gene>
    <name evidence="3" type="ORF">RHOBADRAFT_54638</name>
</gene>
<dbReference type="PANTHER" id="PTHR12111:SF2">
    <property type="entry name" value="SPLICING FACTOR YJU2B-RELATED"/>
    <property type="match status" value="1"/>
</dbReference>
<evidence type="ECO:0000313" key="3">
    <source>
        <dbReference type="EMBL" id="KPV74077.1"/>
    </source>
</evidence>
<dbReference type="Proteomes" id="UP000053890">
    <property type="component" value="Unassembled WGS sequence"/>
</dbReference>
<dbReference type="EMBL" id="KQ474081">
    <property type="protein sequence ID" value="KPV74077.1"/>
    <property type="molecule type" value="Genomic_DNA"/>
</dbReference>
<organism evidence="3 4">
    <name type="scientific">Rhodotorula graminis (strain WP1)</name>
    <dbReference type="NCBI Taxonomy" id="578459"/>
    <lineage>
        <taxon>Eukaryota</taxon>
        <taxon>Fungi</taxon>
        <taxon>Dikarya</taxon>
        <taxon>Basidiomycota</taxon>
        <taxon>Pucciniomycotina</taxon>
        <taxon>Microbotryomycetes</taxon>
        <taxon>Sporidiobolales</taxon>
        <taxon>Sporidiobolaceae</taxon>
        <taxon>Rhodotorula</taxon>
    </lineage>
</organism>
<dbReference type="GO" id="GO:0000398">
    <property type="term" value="P:mRNA splicing, via spliceosome"/>
    <property type="evidence" value="ECO:0007669"/>
    <property type="project" value="InterPro"/>
</dbReference>
<proteinExistence type="inferred from homology"/>
<evidence type="ECO:0000313" key="4">
    <source>
        <dbReference type="Proteomes" id="UP000053890"/>
    </source>
</evidence>
<dbReference type="AlphaFoldDB" id="A0A0N8Q042"/>
<dbReference type="OrthoDB" id="360327at2759"/>
<reference evidence="3 4" key="1">
    <citation type="journal article" date="2015" name="Front. Microbiol.">
        <title>Genome sequence of the plant growth promoting endophytic yeast Rhodotorula graminis WP1.</title>
        <authorList>
            <person name="Firrincieli A."/>
            <person name="Otillar R."/>
            <person name="Salamov A."/>
            <person name="Schmutz J."/>
            <person name="Khan Z."/>
            <person name="Redman R.S."/>
            <person name="Fleck N.D."/>
            <person name="Lindquist E."/>
            <person name="Grigoriev I.V."/>
            <person name="Doty S.L."/>
        </authorList>
    </citation>
    <scope>NUCLEOTIDE SEQUENCE [LARGE SCALE GENOMIC DNA]</scope>
    <source>
        <strain evidence="3 4">WP1</strain>
    </source>
</reference>
<dbReference type="OMA" id="CNNCENI"/>
<accession>A0A0N8Q042</accession>
<feature type="compositionally biased region" description="Low complexity" evidence="2">
    <location>
        <begin position="222"/>
        <end position="238"/>
    </location>
</feature>
<feature type="region of interest" description="Disordered" evidence="2">
    <location>
        <begin position="222"/>
        <end position="257"/>
    </location>
</feature>
<dbReference type="STRING" id="578459.A0A0N8Q042"/>